<dbReference type="Proteomes" id="UP001597052">
    <property type="component" value="Unassembled WGS sequence"/>
</dbReference>
<name>A0ABD6D7M3_9EURY</name>
<keyword evidence="3" id="KW-1185">Reference proteome</keyword>
<comment type="caution">
    <text evidence="2">The sequence shown here is derived from an EMBL/GenBank/DDBJ whole genome shotgun (WGS) entry which is preliminary data.</text>
</comment>
<sequence length="53" mass="5917">MRLNKAIDAPSQPPVRRLSAGMTTGEDVTDELFRWGVWLGRPEAIPPRVIDSI</sequence>
<dbReference type="RefSeq" id="WP_256394655.1">
    <property type="nucleotide sequence ID" value="NZ_JANHDJ010000001.1"/>
</dbReference>
<gene>
    <name evidence="2" type="ORF">ACFSBW_03630</name>
</gene>
<evidence type="ECO:0000256" key="1">
    <source>
        <dbReference type="SAM" id="MobiDB-lite"/>
    </source>
</evidence>
<proteinExistence type="predicted"/>
<evidence type="ECO:0000313" key="2">
    <source>
        <dbReference type="EMBL" id="MFD1640966.1"/>
    </source>
</evidence>
<reference evidence="2 3" key="1">
    <citation type="journal article" date="2019" name="Int. J. Syst. Evol. Microbiol.">
        <title>The Global Catalogue of Microorganisms (GCM) 10K type strain sequencing project: providing services to taxonomists for standard genome sequencing and annotation.</title>
        <authorList>
            <consortium name="The Broad Institute Genomics Platform"/>
            <consortium name="The Broad Institute Genome Sequencing Center for Infectious Disease"/>
            <person name="Wu L."/>
            <person name="Ma J."/>
        </authorList>
    </citation>
    <scope>NUCLEOTIDE SEQUENCE [LARGE SCALE GENOMIC DNA]</scope>
    <source>
        <strain evidence="2 3">CGMCC 1.10593</strain>
    </source>
</reference>
<dbReference type="EMBL" id="JBHUDM010000001">
    <property type="protein sequence ID" value="MFD1640966.1"/>
    <property type="molecule type" value="Genomic_DNA"/>
</dbReference>
<evidence type="ECO:0000313" key="3">
    <source>
        <dbReference type="Proteomes" id="UP001597052"/>
    </source>
</evidence>
<protein>
    <submittedName>
        <fullName evidence="2">Uncharacterized protein</fullName>
    </submittedName>
</protein>
<dbReference type="AlphaFoldDB" id="A0ABD6D7M3"/>
<feature type="region of interest" description="Disordered" evidence="1">
    <location>
        <begin position="1"/>
        <end position="23"/>
    </location>
</feature>
<organism evidence="2 3">
    <name type="scientific">Halohasta litorea</name>
    <dbReference type="NCBI Taxonomy" id="869891"/>
    <lineage>
        <taxon>Archaea</taxon>
        <taxon>Methanobacteriati</taxon>
        <taxon>Methanobacteriota</taxon>
        <taxon>Stenosarchaea group</taxon>
        <taxon>Halobacteria</taxon>
        <taxon>Halobacteriales</taxon>
        <taxon>Haloferacaceae</taxon>
        <taxon>Halohasta</taxon>
    </lineage>
</organism>
<accession>A0ABD6D7M3</accession>